<evidence type="ECO:0000259" key="2">
    <source>
        <dbReference type="PROSITE" id="PS50821"/>
    </source>
</evidence>
<name>A8VSS4_TETTH</name>
<dbReference type="SMR" id="A8VSS4"/>
<dbReference type="Gene3D" id="3.40.50.2300">
    <property type="match status" value="1"/>
</dbReference>
<dbReference type="SUPFAM" id="SSF101690">
    <property type="entry name" value="PAZ domain"/>
    <property type="match status" value="1"/>
</dbReference>
<feature type="domain" description="PAZ" evidence="2">
    <location>
        <begin position="195"/>
        <end position="317"/>
    </location>
</feature>
<comment type="similarity">
    <text evidence="1">Belongs to the argonaute family.</text>
</comment>
<dbReference type="Pfam" id="PF02171">
    <property type="entry name" value="Piwi"/>
    <property type="match status" value="1"/>
</dbReference>
<dbReference type="EMBL" id="EU183125">
    <property type="protein sequence ID" value="ABW36051.1"/>
    <property type="molecule type" value="mRNA"/>
</dbReference>
<dbReference type="InterPro" id="IPR003100">
    <property type="entry name" value="PAZ_dom"/>
</dbReference>
<dbReference type="SMART" id="SM00949">
    <property type="entry name" value="PAZ"/>
    <property type="match status" value="1"/>
</dbReference>
<dbReference type="InterPro" id="IPR003165">
    <property type="entry name" value="Piwi"/>
</dbReference>
<proteinExistence type="evidence at transcript level"/>
<dbReference type="AlphaFoldDB" id="A8VSS4"/>
<dbReference type="InterPro" id="IPR036085">
    <property type="entry name" value="PAZ_dom_sf"/>
</dbReference>
<dbReference type="SUPFAM" id="SSF53098">
    <property type="entry name" value="Ribonuclease H-like"/>
    <property type="match status" value="1"/>
</dbReference>
<evidence type="ECO:0000259" key="3">
    <source>
        <dbReference type="PROSITE" id="PS50822"/>
    </source>
</evidence>
<dbReference type="PROSITE" id="PS50821">
    <property type="entry name" value="PAZ"/>
    <property type="match status" value="1"/>
</dbReference>
<dbReference type="PANTHER" id="PTHR22891">
    <property type="entry name" value="EUKARYOTIC TRANSLATION INITIATION FACTOR 2C"/>
    <property type="match status" value="1"/>
</dbReference>
<evidence type="ECO:0000256" key="1">
    <source>
        <dbReference type="RuleBase" id="RU361178"/>
    </source>
</evidence>
<dbReference type="CDD" id="cd04658">
    <property type="entry name" value="Piwi_piwi-like_Euk"/>
    <property type="match status" value="1"/>
</dbReference>
<dbReference type="GO" id="GO:0003723">
    <property type="term" value="F:RNA binding"/>
    <property type="evidence" value="ECO:0007669"/>
    <property type="project" value="InterPro"/>
</dbReference>
<dbReference type="Gene3D" id="2.170.260.10">
    <property type="entry name" value="paz domain"/>
    <property type="match status" value="1"/>
</dbReference>
<organism evidence="4">
    <name type="scientific">Tetrahymena thermophila</name>
    <dbReference type="NCBI Taxonomy" id="5911"/>
    <lineage>
        <taxon>Eukaryota</taxon>
        <taxon>Sar</taxon>
        <taxon>Alveolata</taxon>
        <taxon>Ciliophora</taxon>
        <taxon>Intramacronucleata</taxon>
        <taxon>Oligohymenophorea</taxon>
        <taxon>Hymenostomatida</taxon>
        <taxon>Tetrahymenina</taxon>
        <taxon>Tetrahymenidae</taxon>
        <taxon>Tetrahymena</taxon>
    </lineage>
</organism>
<accession>A8VSS4</accession>
<reference evidence="4" key="1">
    <citation type="journal article" date="2009" name="Genes Dev.">
        <title>Sequence, biogenesis, and function of diverse small RNA classes bound to the Piwi family proteins of Tetrahymena thermophila.</title>
        <authorList>
            <person name="Couvillion M.T."/>
            <person name="Lee S.R."/>
            <person name="Hogstad B."/>
            <person name="Malone C.D."/>
            <person name="Tonkin L.A."/>
            <person name="Sachidanandam R."/>
            <person name="Hannon G.J."/>
            <person name="Collins K."/>
        </authorList>
    </citation>
    <scope>NUCLEOTIDE SEQUENCE</scope>
    <source>
        <strain evidence="4">CU428 x CU522</strain>
    </source>
</reference>
<dbReference type="Pfam" id="PF02170">
    <property type="entry name" value="PAZ"/>
    <property type="match status" value="1"/>
</dbReference>
<feature type="domain" description="Piwi" evidence="3">
    <location>
        <begin position="479"/>
        <end position="774"/>
    </location>
</feature>
<evidence type="ECO:0000313" key="4">
    <source>
        <dbReference type="EMBL" id="ABW36051.1"/>
    </source>
</evidence>
<gene>
    <name evidence="4" type="primary">TWI11</name>
</gene>
<dbReference type="InterPro" id="IPR012337">
    <property type="entry name" value="RNaseH-like_sf"/>
</dbReference>
<sequence>MSFNDNSNTLVTNHYKIKINNIKINCYEFQTQPPIDPLLLNRKSRYISRVFNKKIKEIFSTFIIGSQLIYSPIDLHNKVSLGTFDFVSPKTDGCESFTQELEVFLVKKKDIVGQQLEEENKELQNILGQLMRNFQNNTKGFQQLGATKRFAMNVIKNISNGLEAVLGVETFFKFSPQTGFQLSVDYCIKVINNTSVYDFLKKSMSQGADSIQEKMQNCVVISNYGDKKLYKVNGVAFDLNPNSFFEMRDPNESTGKKKISFVQYYELVHNIRIRDNRQPLLIVEKKRRQNKRANQEGKPQQETPKIYLIPELCQMTGIPDELQNDFMLKKAITQVSQPKPQERSQHCGNYVSALIHQNQKALSEWGIQLSQNDPVKARYQVIQPGCILMNQNREINIYGEKQLDRKIQDRMYQPCYLKKWCAICHKSDQQLAGQFMSTLKNRMQAHGIGYNEPNYFTVEGQSQDELKRLIDSFPPDVDFIVFILQGAKGKGKNYQYLKSFLLKEKPIPSQMILQGTIKSSKDGCQVICNKICNQICIKVGGIPYIIKDLPFSNLPTMLVGIDYIRKENQKSVYSFVASVDSTFCKFFSGAQLLDAQDQNNKFVDKLLQASLTQFKQKNGILPQRVIIYRQAANNILNEPLKEEIAIMKKCLSEMEMSQCKIHIVGVNSSDKTKFFNEDYSNPAQGTVISQDVVSSQGDFFLVSQRSMQGTAQPMMYKEIYSDYEGMELEQIRTQLHTLTYRMSYLFYNFTGAIKIPSILKYAEQQTKFMKNNFENLNKMDPQTLLSQKMCDKNSTFYI</sequence>
<protein>
    <submittedName>
        <fullName evidence="4">PIWI-like Twi11p</fullName>
    </submittedName>
</protein>
<dbReference type="InterPro" id="IPR036397">
    <property type="entry name" value="RNaseH_sf"/>
</dbReference>
<dbReference type="OMA" id="RIIPMEN"/>
<dbReference type="Gene3D" id="3.30.420.10">
    <property type="entry name" value="Ribonuclease H-like superfamily/Ribonuclease H"/>
    <property type="match status" value="1"/>
</dbReference>
<dbReference type="CDD" id="cd02845">
    <property type="entry name" value="PAZ_piwi_like"/>
    <property type="match status" value="1"/>
</dbReference>
<dbReference type="SMART" id="SM00950">
    <property type="entry name" value="Piwi"/>
    <property type="match status" value="1"/>
</dbReference>
<dbReference type="PROSITE" id="PS50822">
    <property type="entry name" value="PIWI"/>
    <property type="match status" value="1"/>
</dbReference>